<comment type="caution">
    <text evidence="1">The sequence shown here is derived from an EMBL/GenBank/DDBJ whole genome shotgun (WGS) entry which is preliminary data.</text>
</comment>
<organism evidence="1 2">
    <name type="scientific">Jiangella anatolica</name>
    <dbReference type="NCBI Taxonomy" id="2670374"/>
    <lineage>
        <taxon>Bacteria</taxon>
        <taxon>Bacillati</taxon>
        <taxon>Actinomycetota</taxon>
        <taxon>Actinomycetes</taxon>
        <taxon>Jiangellales</taxon>
        <taxon>Jiangellaceae</taxon>
        <taxon>Jiangella</taxon>
    </lineage>
</organism>
<dbReference type="EMBL" id="POTW01000017">
    <property type="protein sequence ID" value="PZF84224.1"/>
    <property type="molecule type" value="Genomic_DNA"/>
</dbReference>
<reference evidence="1 2" key="1">
    <citation type="submission" date="2018-01" db="EMBL/GenBank/DDBJ databases">
        <title>Draft genome sequence of Jiangella sp. GTF31.</title>
        <authorList>
            <person name="Sahin N."/>
            <person name="Ay H."/>
            <person name="Saygin H."/>
        </authorList>
    </citation>
    <scope>NUCLEOTIDE SEQUENCE [LARGE SCALE GENOMIC DNA]</scope>
    <source>
        <strain evidence="1 2">GTF31</strain>
    </source>
</reference>
<protein>
    <submittedName>
        <fullName evidence="1">Uncharacterized protein</fullName>
    </submittedName>
</protein>
<gene>
    <name evidence="1" type="ORF">C1I92_09265</name>
</gene>
<dbReference type="RefSeq" id="WP_111254380.1">
    <property type="nucleotide sequence ID" value="NZ_POTW01000017.1"/>
</dbReference>
<sequence>MVTVPTTASLLVGDGDARFLPVVEIEVGPDTTGLELASAVLAAHRLALPDLELAYAGVMVGLPESEDGWSARAIPAVLGPSGVLDWDAYRSTVTFGELQATAAVGLSRRPEDGMTLVLTGGSGGLGATDWRDLFDLLETAVDRLIHFGGVYAGYLAIRDLARGAGDRIARALAPIRRLAARDHSAYPDRLERLLDDAPELRSRTLAAGLELPDPELADLMRLLGYEQTAGDATFEHADLDDDIVKLVALIYRHAKWSGIADEEDLAAIRQEFQDAIDRIMRRIAEDGRVPDEPDDIWAPPE</sequence>
<name>A0A2W2BV07_9ACTN</name>
<accession>A0A2W2BV07</accession>
<proteinExistence type="predicted"/>
<evidence type="ECO:0000313" key="1">
    <source>
        <dbReference type="EMBL" id="PZF84224.1"/>
    </source>
</evidence>
<evidence type="ECO:0000313" key="2">
    <source>
        <dbReference type="Proteomes" id="UP000248764"/>
    </source>
</evidence>
<keyword evidence="2" id="KW-1185">Reference proteome</keyword>
<dbReference type="AlphaFoldDB" id="A0A2W2BV07"/>
<dbReference type="Proteomes" id="UP000248764">
    <property type="component" value="Unassembled WGS sequence"/>
</dbReference>